<accession>A0AC34QHL9</accession>
<evidence type="ECO:0000313" key="1">
    <source>
        <dbReference type="Proteomes" id="UP000887576"/>
    </source>
</evidence>
<sequence length="321" mass="37147">MATDAEKFDGILLSLLGNMEGGIDQFFDLIFNFLSRKSDYFTGMDTSVSRKKLLDAFEKYAKDADKAKAEKQKQKDEENRRLAEKRAAQKAKEEAEFSKPQSKVQELTDEEAEAFQKELNKKKEETKKIESEPSKMDDEEETEEDKGKLKPNAGNGYDHEHYQWTQTLAEIEMRVPMKASFPLKGSHIICTVNKRHLVVGLKGEKPILDGQLSEDIKPDSFTWVIEDKKIVVITFEKFNNMNWWSRIFDGENPINTRKVVPENSKLSDLEGETRQMVEKMMYDQRQKELGLPTSEEKKKQDILKKFMEQHPEMDFSGAKIG</sequence>
<organism evidence="1 2">
    <name type="scientific">Panagrolaimus sp. JU765</name>
    <dbReference type="NCBI Taxonomy" id="591449"/>
    <lineage>
        <taxon>Eukaryota</taxon>
        <taxon>Metazoa</taxon>
        <taxon>Ecdysozoa</taxon>
        <taxon>Nematoda</taxon>
        <taxon>Chromadorea</taxon>
        <taxon>Rhabditida</taxon>
        <taxon>Tylenchina</taxon>
        <taxon>Panagrolaimomorpha</taxon>
        <taxon>Panagrolaimoidea</taxon>
        <taxon>Panagrolaimidae</taxon>
        <taxon>Panagrolaimus</taxon>
    </lineage>
</organism>
<dbReference type="Proteomes" id="UP000887576">
    <property type="component" value="Unplaced"/>
</dbReference>
<protein>
    <submittedName>
        <fullName evidence="2">CS domain-containing protein</fullName>
    </submittedName>
</protein>
<proteinExistence type="predicted"/>
<evidence type="ECO:0000313" key="2">
    <source>
        <dbReference type="WBParaSite" id="JU765_v2.g1642.t1"/>
    </source>
</evidence>
<name>A0AC34QHL9_9BILA</name>
<reference evidence="2" key="1">
    <citation type="submission" date="2022-11" db="UniProtKB">
        <authorList>
            <consortium name="WormBaseParasite"/>
        </authorList>
    </citation>
    <scope>IDENTIFICATION</scope>
</reference>
<dbReference type="WBParaSite" id="JU765_v2.g1642.t1">
    <property type="protein sequence ID" value="JU765_v2.g1642.t1"/>
    <property type="gene ID" value="JU765_v2.g1642"/>
</dbReference>